<feature type="signal peptide" evidence="1">
    <location>
        <begin position="1"/>
        <end position="31"/>
    </location>
</feature>
<keyword evidence="1" id="KW-0732">Signal</keyword>
<gene>
    <name evidence="2" type="ORF">ACIPEN_04055</name>
</gene>
<dbReference type="Gene3D" id="3.20.20.80">
    <property type="entry name" value="Glycosidases"/>
    <property type="match status" value="1"/>
</dbReference>
<comment type="caution">
    <text evidence="2">The sequence shown here is derived from an EMBL/GenBank/DDBJ whole genome shotgun (WGS) entry which is preliminary data.</text>
</comment>
<sequence length="810" mass="89114">MKRAHIERLARLALAAWVWHTVATTTVAAVAAPTGMIGADTQAAEMPEFRRNDAGIQFYRFGIDQDALSGAPDQSALNQPLDNAARLFVRGSHFYRVGPDGRANTGDDARVRLYGINLSFATNFPSDADAVRLAKRLRKLGFNAVRLHHMDTSPGTQDNPPRSLLTPGPYPSFNPAALARLRNFIGVLKQEGIYVNLNLHVGYRFRPAIDQLPPLDNKAQETELGAPVHVYYPRMVALQEDYARQLIRALDLRGNPALAMVEINNESSLLAAWQRREWSAAVPKAYEPELKKQWQAWVMRRYGSYAKACGAWQTCSGDAAPPLLTPTDADYASSKIAQWRDKLDGKLRSLTTRLLGPTDPGIPSDAGEAVRLRDFLHFLADTDRAYFERMRRVVHEETDPLVPVTGTQMGYGGVLNFDSQAGMDYIDEHFYIDHPDYPGKSWDRYDWRLRDSAASGGEVLRILGLSLRRDARKPFVVSEFNQPFPNRQSSEIQPLMAAIAAAQDWDGLFFFDYMDGDNWSDTPSAFTLSGDWGKFAQTGQSALIFRRGLVAPLPTQVNVPLQQQARLAIASVRDIGAFDTHLAVASGVTPELASQARVAIDVNGTPQGKQTPIAANATLHSPNGQFDYAPLQRMIELRTDQMRAFIGFLQTRKAGDAAVSASLVGKSRGFASIVITSLDNRKLEASRHVLVSLAAAVTGTQAGSSPQRPKEIVRYKNDSQWVTLEADPGITGRPSGARDVEGPVWMERSQVQLSLRTQARRASVYPLDGSGKRMAALGANRVSLAGGVLTILMQADAAETSPWYEVVADE</sequence>
<name>A0ABW8EXG0_9BURK</name>
<dbReference type="EMBL" id="JBIUZV010000002">
    <property type="protein sequence ID" value="MFJ3044988.1"/>
    <property type="molecule type" value="Genomic_DNA"/>
</dbReference>
<keyword evidence="3" id="KW-1185">Reference proteome</keyword>
<evidence type="ECO:0000256" key="1">
    <source>
        <dbReference type="SAM" id="SignalP"/>
    </source>
</evidence>
<dbReference type="InterPro" id="IPR017853">
    <property type="entry name" value="GH"/>
</dbReference>
<evidence type="ECO:0000313" key="3">
    <source>
        <dbReference type="Proteomes" id="UP001617427"/>
    </source>
</evidence>
<accession>A0ABW8EXG0</accession>
<proteinExistence type="predicted"/>
<dbReference type="SUPFAM" id="SSF51445">
    <property type="entry name" value="(Trans)glycosidases"/>
    <property type="match status" value="1"/>
</dbReference>
<feature type="chain" id="PRO_5046291869" evidence="1">
    <location>
        <begin position="32"/>
        <end position="810"/>
    </location>
</feature>
<dbReference type="Proteomes" id="UP001617427">
    <property type="component" value="Unassembled WGS sequence"/>
</dbReference>
<protein>
    <submittedName>
        <fullName evidence="2">Capsular biosynthesis protein</fullName>
    </submittedName>
</protein>
<reference evidence="2 3" key="1">
    <citation type="submission" date="2024-10" db="EMBL/GenBank/DDBJ databases">
        <title>The Natural Products Discovery Center: Release of the First 8490 Sequenced Strains for Exploring Actinobacteria Biosynthetic Diversity.</title>
        <authorList>
            <person name="Kalkreuter E."/>
            <person name="Kautsar S.A."/>
            <person name="Yang D."/>
            <person name="Bader C.D."/>
            <person name="Teijaro C.N."/>
            <person name="Fluegel L."/>
            <person name="Davis C.M."/>
            <person name="Simpson J.R."/>
            <person name="Lauterbach L."/>
            <person name="Steele A.D."/>
            <person name="Gui C."/>
            <person name="Meng S."/>
            <person name="Li G."/>
            <person name="Viehrig K."/>
            <person name="Ye F."/>
            <person name="Su P."/>
            <person name="Kiefer A.F."/>
            <person name="Nichols A."/>
            <person name="Cepeda A.J."/>
            <person name="Yan W."/>
            <person name="Fan B."/>
            <person name="Jiang Y."/>
            <person name="Adhikari A."/>
            <person name="Zheng C.-J."/>
            <person name="Schuster L."/>
            <person name="Cowan T.M."/>
            <person name="Smanski M.J."/>
            <person name="Chevrette M.G."/>
            <person name="De Carvalho L.P.S."/>
            <person name="Shen B."/>
        </authorList>
    </citation>
    <scope>NUCLEOTIDE SEQUENCE [LARGE SCALE GENOMIC DNA]</scope>
    <source>
        <strain evidence="2 3">NPDC087045</strain>
    </source>
</reference>
<dbReference type="RefSeq" id="WP_402698464.1">
    <property type="nucleotide sequence ID" value="NZ_JBIUZV010000002.1"/>
</dbReference>
<organism evidence="2 3">
    <name type="scientific">Herbaspirillum chlorophenolicum</name>
    <dbReference type="NCBI Taxonomy" id="211589"/>
    <lineage>
        <taxon>Bacteria</taxon>
        <taxon>Pseudomonadati</taxon>
        <taxon>Pseudomonadota</taxon>
        <taxon>Betaproteobacteria</taxon>
        <taxon>Burkholderiales</taxon>
        <taxon>Oxalobacteraceae</taxon>
        <taxon>Herbaspirillum</taxon>
    </lineage>
</organism>
<evidence type="ECO:0000313" key="2">
    <source>
        <dbReference type="EMBL" id="MFJ3044988.1"/>
    </source>
</evidence>